<dbReference type="PROSITE" id="PS50928">
    <property type="entry name" value="ABC_TM1"/>
    <property type="match status" value="1"/>
</dbReference>
<evidence type="ECO:0000313" key="9">
    <source>
        <dbReference type="EMBL" id="SCZ44605.1"/>
    </source>
</evidence>
<feature type="transmembrane region" description="Helical" evidence="7">
    <location>
        <begin position="49"/>
        <end position="80"/>
    </location>
</feature>
<keyword evidence="2 7" id="KW-0813">Transport</keyword>
<keyword evidence="5 7" id="KW-1133">Transmembrane helix</keyword>
<dbReference type="InterPro" id="IPR035906">
    <property type="entry name" value="MetI-like_sf"/>
</dbReference>
<protein>
    <submittedName>
        <fullName evidence="9">Putative hydroxymethylpyrimidine transport system permease protein</fullName>
    </submittedName>
</protein>
<dbReference type="STRING" id="1120955.SAMN03080610_03245"/>
<gene>
    <name evidence="9" type="ORF">SAMN03080610_03245</name>
</gene>
<proteinExistence type="inferred from homology"/>
<feature type="transmembrane region" description="Helical" evidence="7">
    <location>
        <begin position="120"/>
        <end position="139"/>
    </location>
</feature>
<dbReference type="EMBL" id="FMVW01000009">
    <property type="protein sequence ID" value="SCZ44605.1"/>
    <property type="molecule type" value="Genomic_DNA"/>
</dbReference>
<evidence type="ECO:0000256" key="7">
    <source>
        <dbReference type="RuleBase" id="RU363032"/>
    </source>
</evidence>
<dbReference type="RefSeq" id="WP_244514630.1">
    <property type="nucleotide sequence ID" value="NZ_FMVW01000009.1"/>
</dbReference>
<feature type="transmembrane region" description="Helical" evidence="7">
    <location>
        <begin position="216"/>
        <end position="234"/>
    </location>
</feature>
<dbReference type="SUPFAM" id="SSF161098">
    <property type="entry name" value="MetI-like"/>
    <property type="match status" value="1"/>
</dbReference>
<comment type="similarity">
    <text evidence="7">Belongs to the binding-protein-dependent transport system permease family.</text>
</comment>
<dbReference type="InterPro" id="IPR000515">
    <property type="entry name" value="MetI-like"/>
</dbReference>
<keyword evidence="10" id="KW-1185">Reference proteome</keyword>
<name>A0A1G5P4X8_AFIMA</name>
<dbReference type="PANTHER" id="PTHR30151">
    <property type="entry name" value="ALKANE SULFONATE ABC TRANSPORTER-RELATED, MEMBRANE SUBUNIT"/>
    <property type="match status" value="1"/>
</dbReference>
<keyword evidence="6 7" id="KW-0472">Membrane</keyword>
<evidence type="ECO:0000256" key="2">
    <source>
        <dbReference type="ARBA" id="ARBA00022448"/>
    </source>
</evidence>
<dbReference type="Pfam" id="PF00528">
    <property type="entry name" value="BPD_transp_1"/>
    <property type="match status" value="1"/>
</dbReference>
<evidence type="ECO:0000259" key="8">
    <source>
        <dbReference type="PROSITE" id="PS50928"/>
    </source>
</evidence>
<comment type="subcellular location">
    <subcellularLocation>
        <location evidence="1 7">Cell membrane</location>
        <topology evidence="1 7">Multi-pass membrane protein</topology>
    </subcellularLocation>
</comment>
<dbReference type="GO" id="GO:0005886">
    <property type="term" value="C:plasma membrane"/>
    <property type="evidence" value="ECO:0007669"/>
    <property type="project" value="UniProtKB-SubCell"/>
</dbReference>
<keyword evidence="4 7" id="KW-0812">Transmembrane</keyword>
<evidence type="ECO:0000256" key="4">
    <source>
        <dbReference type="ARBA" id="ARBA00022692"/>
    </source>
</evidence>
<feature type="domain" description="ABC transmembrane type-1" evidence="8">
    <location>
        <begin position="50"/>
        <end position="239"/>
    </location>
</feature>
<reference evidence="9 10" key="1">
    <citation type="submission" date="2016-10" db="EMBL/GenBank/DDBJ databases">
        <authorList>
            <person name="de Groot N.N."/>
        </authorList>
    </citation>
    <scope>NUCLEOTIDE SEQUENCE [LARGE SCALE GENOMIC DNA]</scope>
    <source>
        <strain evidence="9 10">DSM 2698</strain>
    </source>
</reference>
<organism evidence="9 10">
    <name type="scientific">Afifella marina DSM 2698</name>
    <dbReference type="NCBI Taxonomy" id="1120955"/>
    <lineage>
        <taxon>Bacteria</taxon>
        <taxon>Pseudomonadati</taxon>
        <taxon>Pseudomonadota</taxon>
        <taxon>Alphaproteobacteria</taxon>
        <taxon>Hyphomicrobiales</taxon>
        <taxon>Afifellaceae</taxon>
        <taxon>Afifella</taxon>
    </lineage>
</organism>
<dbReference type="Proteomes" id="UP000199347">
    <property type="component" value="Unassembled WGS sequence"/>
</dbReference>
<keyword evidence="3" id="KW-1003">Cell membrane</keyword>
<dbReference type="PANTHER" id="PTHR30151:SF20">
    <property type="entry name" value="ABC TRANSPORTER PERMEASE PROTEIN HI_0355-RELATED"/>
    <property type="match status" value="1"/>
</dbReference>
<dbReference type="CDD" id="cd06261">
    <property type="entry name" value="TM_PBP2"/>
    <property type="match status" value="1"/>
</dbReference>
<evidence type="ECO:0000256" key="1">
    <source>
        <dbReference type="ARBA" id="ARBA00004651"/>
    </source>
</evidence>
<sequence>MLAILAIRFAIAIALLALWEGLVRATGVPRFILPAPSDLVAAFSALPFYYLGNAAVTATEIVIGLVVGALVGALTAILVVASPALERLAMPILAASQALPVFAIAPLLVIWFGFGMASKVVMAGLIIYFPVATSFADGLKRTDPGLLDLARLNRASRRDTFRYIRIPAALPALASGLRVAAAIAPIGAVVGEWVGASAGLGFVMLQANARMQTDRVFVGLFLLAAMAILLRALIDLFLRRLLGWVPGEASIA</sequence>
<evidence type="ECO:0000256" key="3">
    <source>
        <dbReference type="ARBA" id="ARBA00022475"/>
    </source>
</evidence>
<dbReference type="GO" id="GO:0055085">
    <property type="term" value="P:transmembrane transport"/>
    <property type="evidence" value="ECO:0007669"/>
    <property type="project" value="InterPro"/>
</dbReference>
<feature type="transmembrane region" description="Helical" evidence="7">
    <location>
        <begin position="92"/>
        <end position="114"/>
    </location>
</feature>
<evidence type="ECO:0000256" key="5">
    <source>
        <dbReference type="ARBA" id="ARBA00022989"/>
    </source>
</evidence>
<dbReference type="AlphaFoldDB" id="A0A1G5P4X8"/>
<evidence type="ECO:0000313" key="10">
    <source>
        <dbReference type="Proteomes" id="UP000199347"/>
    </source>
</evidence>
<feature type="transmembrane region" description="Helical" evidence="7">
    <location>
        <begin position="183"/>
        <end position="204"/>
    </location>
</feature>
<evidence type="ECO:0000256" key="6">
    <source>
        <dbReference type="ARBA" id="ARBA00023136"/>
    </source>
</evidence>
<dbReference type="Gene3D" id="1.10.3720.10">
    <property type="entry name" value="MetI-like"/>
    <property type="match status" value="1"/>
</dbReference>
<accession>A0A1G5P4X8</accession>